<reference evidence="2" key="2">
    <citation type="submission" date="2025-08" db="UniProtKB">
        <authorList>
            <consortium name="RefSeq"/>
        </authorList>
    </citation>
    <scope>IDENTIFICATION</scope>
</reference>
<sequence>MVLPSNQNNEKSSGYFCQLSFLHQFYGVFHCYPPSPSALSSSSLLHHSCVQHRHTSNSADQQTMSSSHLGSPLLFARSQFCTLVESAAASYISECNYCSTQGTCRSVCTGRNLLFFKVQQDKFEQDVLI</sequence>
<name>A0ABM1V8L3_SOLPN</name>
<dbReference type="Proteomes" id="UP000694930">
    <property type="component" value="Chromosome 1"/>
</dbReference>
<gene>
    <name evidence="2" type="primary">LOC107031890</name>
</gene>
<dbReference type="GeneID" id="107031890"/>
<keyword evidence="1" id="KW-1185">Reference proteome</keyword>
<accession>A0ABM1V8L3</accession>
<evidence type="ECO:0000313" key="1">
    <source>
        <dbReference type="Proteomes" id="UP000694930"/>
    </source>
</evidence>
<organism evidence="1 2">
    <name type="scientific">Solanum pennellii</name>
    <name type="common">Tomato</name>
    <name type="synonym">Lycopersicon pennellii</name>
    <dbReference type="NCBI Taxonomy" id="28526"/>
    <lineage>
        <taxon>Eukaryota</taxon>
        <taxon>Viridiplantae</taxon>
        <taxon>Streptophyta</taxon>
        <taxon>Embryophyta</taxon>
        <taxon>Tracheophyta</taxon>
        <taxon>Spermatophyta</taxon>
        <taxon>Magnoliopsida</taxon>
        <taxon>eudicotyledons</taxon>
        <taxon>Gunneridae</taxon>
        <taxon>Pentapetalae</taxon>
        <taxon>asterids</taxon>
        <taxon>lamiids</taxon>
        <taxon>Solanales</taxon>
        <taxon>Solanaceae</taxon>
        <taxon>Solanoideae</taxon>
        <taxon>Solaneae</taxon>
        <taxon>Solanum</taxon>
        <taxon>Solanum subgen. Lycopersicon</taxon>
    </lineage>
</organism>
<proteinExistence type="predicted"/>
<reference evidence="1" key="1">
    <citation type="journal article" date="2014" name="Nat. Genet.">
        <title>The genome of the stress-tolerant wild tomato species Solanum pennellii.</title>
        <authorList>
            <person name="Bolger A."/>
            <person name="Scossa F."/>
            <person name="Bolger M.E."/>
            <person name="Lanz C."/>
            <person name="Maumus F."/>
            <person name="Tohge T."/>
            <person name="Quesneville H."/>
            <person name="Alseekh S."/>
            <person name="Sorensen I."/>
            <person name="Lichtenstein G."/>
            <person name="Fich E.A."/>
            <person name="Conte M."/>
            <person name="Keller H."/>
            <person name="Schneeberger K."/>
            <person name="Schwacke R."/>
            <person name="Ofner I."/>
            <person name="Vrebalov J."/>
            <person name="Xu Y."/>
            <person name="Osorio S."/>
            <person name="Aflitos S.A."/>
            <person name="Schijlen E."/>
            <person name="Jimenez-Gomez J.M."/>
            <person name="Ryngajllo M."/>
            <person name="Kimura S."/>
            <person name="Kumar R."/>
            <person name="Koenig D."/>
            <person name="Headland L.R."/>
            <person name="Maloof J.N."/>
            <person name="Sinha N."/>
            <person name="van Ham R.C."/>
            <person name="Lankhorst R.K."/>
            <person name="Mao L."/>
            <person name="Vogel A."/>
            <person name="Arsova B."/>
            <person name="Panstruga R."/>
            <person name="Fei Z."/>
            <person name="Rose J.K."/>
            <person name="Zamir D."/>
            <person name="Carrari F."/>
            <person name="Giovannoni J.J."/>
            <person name="Weigel D."/>
            <person name="Usadel B."/>
            <person name="Fernie A.R."/>
        </authorList>
    </citation>
    <scope>NUCLEOTIDE SEQUENCE [LARGE SCALE GENOMIC DNA]</scope>
    <source>
        <strain evidence="1">cv. LA0716</strain>
    </source>
</reference>
<protein>
    <submittedName>
        <fullName evidence="2">Uncharacterized protein LOC107031890 isoform X1</fullName>
    </submittedName>
</protein>
<evidence type="ECO:0000313" key="2">
    <source>
        <dbReference type="RefSeq" id="XP_027772081.1"/>
    </source>
</evidence>
<dbReference type="RefSeq" id="XP_027772081.1">
    <property type="nucleotide sequence ID" value="XM_027916280.1"/>
</dbReference>